<keyword evidence="4" id="KW-0804">Transcription</keyword>
<evidence type="ECO:0000259" key="8">
    <source>
        <dbReference type="PROSITE" id="PS51293"/>
    </source>
</evidence>
<dbReference type="InterPro" id="IPR001005">
    <property type="entry name" value="SANT/Myb"/>
</dbReference>
<dbReference type="InterPro" id="IPR052245">
    <property type="entry name" value="Plant_Stress_Dev_TF"/>
</dbReference>
<feature type="domain" description="SANT" evidence="8">
    <location>
        <begin position="52"/>
        <end position="100"/>
    </location>
</feature>
<keyword evidence="3" id="KW-0238">DNA-binding</keyword>
<dbReference type="Pfam" id="PF00249">
    <property type="entry name" value="Myb_DNA-binding"/>
    <property type="match status" value="1"/>
</dbReference>
<evidence type="ECO:0000256" key="5">
    <source>
        <dbReference type="ARBA" id="ARBA00023242"/>
    </source>
</evidence>
<dbReference type="PROSITE" id="PS51293">
    <property type="entry name" value="SANT"/>
    <property type="match status" value="1"/>
</dbReference>
<feature type="region of interest" description="Disordered" evidence="6">
    <location>
        <begin position="1"/>
        <end position="49"/>
    </location>
</feature>
<dbReference type="Gramene" id="OIW08836">
    <property type="protein sequence ID" value="OIW08836"/>
    <property type="gene ID" value="TanjilG_16417"/>
</dbReference>
<comment type="subcellular location">
    <subcellularLocation>
        <location evidence="1">Nucleus</location>
    </subcellularLocation>
</comment>
<evidence type="ECO:0000259" key="9">
    <source>
        <dbReference type="PROSITE" id="PS51294"/>
    </source>
</evidence>
<evidence type="ECO:0000313" key="11">
    <source>
        <dbReference type="Proteomes" id="UP000188354"/>
    </source>
</evidence>
<evidence type="ECO:0000256" key="6">
    <source>
        <dbReference type="SAM" id="MobiDB-lite"/>
    </source>
</evidence>
<dbReference type="OrthoDB" id="118550at2759"/>
<dbReference type="Gene3D" id="1.10.10.60">
    <property type="entry name" value="Homeodomain-like"/>
    <property type="match status" value="1"/>
</dbReference>
<dbReference type="NCBIfam" id="TIGR01557">
    <property type="entry name" value="myb_SHAQKYF"/>
    <property type="match status" value="1"/>
</dbReference>
<dbReference type="InterPro" id="IPR017930">
    <property type="entry name" value="Myb_dom"/>
</dbReference>
<dbReference type="AlphaFoldDB" id="A0A1J7H8B4"/>
<keyword evidence="2" id="KW-0805">Transcription regulation</keyword>
<evidence type="ECO:0000256" key="4">
    <source>
        <dbReference type="ARBA" id="ARBA00023163"/>
    </source>
</evidence>
<dbReference type="PANTHER" id="PTHR44191">
    <property type="entry name" value="TRANSCRIPTION FACTOR KUA1"/>
    <property type="match status" value="1"/>
</dbReference>
<dbReference type="STRING" id="3871.A0A1J7H8B4"/>
<sequence length="287" mass="32712">MSHSQPPQHDGVSKASQSHAPGTSDVALNDNREVAALPPPPPPPPPPKRITWTNEEHRLFLQGIKQYGRGNWKKISQNCLKSRTPSQIASHAQKYFLRQSSVVRKRKSIHDGTLEIVQASSPRNLVTMQQGQEDLSSHRHLNLNLNHPVIMPMQQDSTHHDHNQNHSFKTSPPQDSTHHDHNQNHSFKTSPPQDSTHENHSVTWPFNPSKHQNHLYIDMIIQKSDEGHLDIFVKDSNQVKVQSVLTVQSSPHHLDLSSQQIHIPYFFSEDHPPQKCRVMLKNFATQP</sequence>
<dbReference type="InterPro" id="IPR009057">
    <property type="entry name" value="Homeodomain-like_sf"/>
</dbReference>
<dbReference type="GO" id="GO:0003677">
    <property type="term" value="F:DNA binding"/>
    <property type="evidence" value="ECO:0007669"/>
    <property type="project" value="UniProtKB-KW"/>
</dbReference>
<protein>
    <submittedName>
        <fullName evidence="10">Uncharacterized protein</fullName>
    </submittedName>
</protein>
<reference evidence="10 11" key="1">
    <citation type="journal article" date="2017" name="Plant Biotechnol. J.">
        <title>A comprehensive draft genome sequence for lupin (Lupinus angustifolius), an emerging health food: insights into plant-microbe interactions and legume evolution.</title>
        <authorList>
            <person name="Hane J.K."/>
            <person name="Ming Y."/>
            <person name="Kamphuis L.G."/>
            <person name="Nelson M.N."/>
            <person name="Garg G."/>
            <person name="Atkins C.A."/>
            <person name="Bayer P.E."/>
            <person name="Bravo A."/>
            <person name="Bringans S."/>
            <person name="Cannon S."/>
            <person name="Edwards D."/>
            <person name="Foley R."/>
            <person name="Gao L.L."/>
            <person name="Harrison M.J."/>
            <person name="Huang W."/>
            <person name="Hurgobin B."/>
            <person name="Li S."/>
            <person name="Liu C.W."/>
            <person name="McGrath A."/>
            <person name="Morahan G."/>
            <person name="Murray J."/>
            <person name="Weller J."/>
            <person name="Jian J."/>
            <person name="Singh K.B."/>
        </authorList>
    </citation>
    <scope>NUCLEOTIDE SEQUENCE [LARGE SCALE GENOMIC DNA]</scope>
    <source>
        <strain evidence="11">cv. Tanjil</strain>
        <tissue evidence="10">Whole plant</tissue>
    </source>
</reference>
<dbReference type="SMART" id="SM00717">
    <property type="entry name" value="SANT"/>
    <property type="match status" value="1"/>
</dbReference>
<dbReference type="SUPFAM" id="SSF46689">
    <property type="entry name" value="Homeodomain-like"/>
    <property type="match status" value="1"/>
</dbReference>
<feature type="domain" description="Myb-like" evidence="7">
    <location>
        <begin position="44"/>
        <end position="96"/>
    </location>
</feature>
<dbReference type="GO" id="GO:0005634">
    <property type="term" value="C:nucleus"/>
    <property type="evidence" value="ECO:0007669"/>
    <property type="project" value="UniProtKB-SubCell"/>
</dbReference>
<proteinExistence type="predicted"/>
<feature type="compositionally biased region" description="Polar residues" evidence="6">
    <location>
        <begin position="184"/>
        <end position="194"/>
    </location>
</feature>
<gene>
    <name evidence="10" type="ORF">TanjilG_16417</name>
</gene>
<evidence type="ECO:0000256" key="1">
    <source>
        <dbReference type="ARBA" id="ARBA00004123"/>
    </source>
</evidence>
<dbReference type="PROSITE" id="PS51294">
    <property type="entry name" value="HTH_MYB"/>
    <property type="match status" value="1"/>
</dbReference>
<feature type="compositionally biased region" description="Pro residues" evidence="6">
    <location>
        <begin position="37"/>
        <end position="48"/>
    </location>
</feature>
<dbReference type="InterPro" id="IPR017884">
    <property type="entry name" value="SANT_dom"/>
</dbReference>
<dbReference type="GO" id="GO:0009739">
    <property type="term" value="P:response to gibberellin"/>
    <property type="evidence" value="ECO:0007669"/>
    <property type="project" value="TreeGrafter"/>
</dbReference>
<accession>A0A1J7H8B4</accession>
<dbReference type="Proteomes" id="UP000188354">
    <property type="component" value="Chromosome LG07"/>
</dbReference>
<keyword evidence="11" id="KW-1185">Reference proteome</keyword>
<dbReference type="PANTHER" id="PTHR44191:SF36">
    <property type="entry name" value="HOMEODOMAIN-LIKE SUPERFAMILY PROTEIN"/>
    <property type="match status" value="1"/>
</dbReference>
<dbReference type="FunFam" id="1.10.10.60:FF:000009">
    <property type="entry name" value="transcription factor MYB1R1"/>
    <property type="match status" value="1"/>
</dbReference>
<dbReference type="GO" id="GO:0009751">
    <property type="term" value="P:response to salicylic acid"/>
    <property type="evidence" value="ECO:0007669"/>
    <property type="project" value="TreeGrafter"/>
</dbReference>
<dbReference type="EMBL" id="CM007367">
    <property type="protein sequence ID" value="OIW08836.1"/>
    <property type="molecule type" value="Genomic_DNA"/>
</dbReference>
<dbReference type="InterPro" id="IPR006447">
    <property type="entry name" value="Myb_dom_plants"/>
</dbReference>
<feature type="compositionally biased region" description="Polar residues" evidence="6">
    <location>
        <begin position="165"/>
        <end position="175"/>
    </location>
</feature>
<evidence type="ECO:0000256" key="2">
    <source>
        <dbReference type="ARBA" id="ARBA00023015"/>
    </source>
</evidence>
<evidence type="ECO:0000259" key="7">
    <source>
        <dbReference type="PROSITE" id="PS50090"/>
    </source>
</evidence>
<evidence type="ECO:0000313" key="10">
    <source>
        <dbReference type="EMBL" id="OIW08836.1"/>
    </source>
</evidence>
<dbReference type="CDD" id="cd00167">
    <property type="entry name" value="SANT"/>
    <property type="match status" value="1"/>
</dbReference>
<feature type="region of interest" description="Disordered" evidence="6">
    <location>
        <begin position="154"/>
        <end position="206"/>
    </location>
</feature>
<name>A0A1J7H8B4_LUPAN</name>
<dbReference type="KEGG" id="lang:109352793"/>
<keyword evidence="5" id="KW-0539">Nucleus</keyword>
<dbReference type="GO" id="GO:0006355">
    <property type="term" value="P:regulation of DNA-templated transcription"/>
    <property type="evidence" value="ECO:0007669"/>
    <property type="project" value="UniProtKB-ARBA"/>
</dbReference>
<dbReference type="PROSITE" id="PS50090">
    <property type="entry name" value="MYB_LIKE"/>
    <property type="match status" value="1"/>
</dbReference>
<feature type="domain" description="HTH myb-type" evidence="9">
    <location>
        <begin position="48"/>
        <end position="100"/>
    </location>
</feature>
<evidence type="ECO:0000256" key="3">
    <source>
        <dbReference type="ARBA" id="ARBA00023125"/>
    </source>
</evidence>
<organism evidence="10 11">
    <name type="scientific">Lupinus angustifolius</name>
    <name type="common">Narrow-leaved blue lupine</name>
    <dbReference type="NCBI Taxonomy" id="3871"/>
    <lineage>
        <taxon>Eukaryota</taxon>
        <taxon>Viridiplantae</taxon>
        <taxon>Streptophyta</taxon>
        <taxon>Embryophyta</taxon>
        <taxon>Tracheophyta</taxon>
        <taxon>Spermatophyta</taxon>
        <taxon>Magnoliopsida</taxon>
        <taxon>eudicotyledons</taxon>
        <taxon>Gunneridae</taxon>
        <taxon>Pentapetalae</taxon>
        <taxon>rosids</taxon>
        <taxon>fabids</taxon>
        <taxon>Fabales</taxon>
        <taxon>Fabaceae</taxon>
        <taxon>Papilionoideae</taxon>
        <taxon>50 kb inversion clade</taxon>
        <taxon>genistoids sensu lato</taxon>
        <taxon>core genistoids</taxon>
        <taxon>Genisteae</taxon>
        <taxon>Lupinus</taxon>
    </lineage>
</organism>